<reference evidence="1 2" key="1">
    <citation type="submission" date="2023-10" db="EMBL/GenBank/DDBJ databases">
        <title>Virgibacillus halophilus 5B73C genome.</title>
        <authorList>
            <person name="Miliotis G."/>
            <person name="Sengupta P."/>
            <person name="Hameed A."/>
            <person name="Chuvochina M."/>
            <person name="Mcdonagh F."/>
            <person name="Simpson A.C."/>
            <person name="Singh N.K."/>
            <person name="Rekha P.D."/>
            <person name="Raman K."/>
            <person name="Hugenholtz P."/>
            <person name="Venkateswaran K."/>
        </authorList>
    </citation>
    <scope>NUCLEOTIDE SEQUENCE [LARGE SCALE GENOMIC DNA]</scope>
    <source>
        <strain evidence="1 2">5B73C</strain>
    </source>
</reference>
<evidence type="ECO:0000313" key="2">
    <source>
        <dbReference type="Proteomes" id="UP001281447"/>
    </source>
</evidence>
<dbReference type="Proteomes" id="UP001281447">
    <property type="component" value="Unassembled WGS sequence"/>
</dbReference>
<accession>A0ABU5CCD6</accession>
<protein>
    <submittedName>
        <fullName evidence="1">Uncharacterized protein</fullName>
    </submittedName>
</protein>
<name>A0ABU5CCD6_9BACI</name>
<keyword evidence="2" id="KW-1185">Reference proteome</keyword>
<dbReference type="EMBL" id="JAWDIP010000004">
    <property type="protein sequence ID" value="MDY0397004.1"/>
    <property type="molecule type" value="Genomic_DNA"/>
</dbReference>
<comment type="caution">
    <text evidence="1">The sequence shown here is derived from an EMBL/GenBank/DDBJ whole genome shotgun (WGS) entry which is preliminary data.</text>
</comment>
<evidence type="ECO:0000313" key="1">
    <source>
        <dbReference type="EMBL" id="MDY0397004.1"/>
    </source>
</evidence>
<proteinExistence type="predicted"/>
<gene>
    <name evidence="1" type="ORF">RWE15_25390</name>
</gene>
<organism evidence="1 2">
    <name type="scientific">Tigheibacillus halophilus</name>
    <dbReference type="NCBI Taxonomy" id="361280"/>
    <lineage>
        <taxon>Bacteria</taxon>
        <taxon>Bacillati</taxon>
        <taxon>Bacillota</taxon>
        <taxon>Bacilli</taxon>
        <taxon>Bacillales</taxon>
        <taxon>Bacillaceae</taxon>
        <taxon>Tigheibacillus</taxon>
    </lineage>
</organism>
<sequence length="43" mass="5334">MWDKWKKRIGNFIWKEVEETVEVAPEQNDNMIPEHTHREKRTP</sequence>